<feature type="domain" description="Glycosyltransferase RgtA/B/C/D-like" evidence="6">
    <location>
        <begin position="701"/>
        <end position="851"/>
    </location>
</feature>
<sequence>MTLADSFPRVAEWRGRHVVICNWRDGRHPDAGGAELYCEEVARELREAGVAVTYLTARPRGTARREQTGFGTVVRGGGRFTVYPFVLLWLLLHRGRVHGVIDSQNGIPFFAPLALRRRTPTVLLIHHVHQDQFAVWFPRPAAALGRWLENRGARLVYGRRAIAAVSPSSRAEIRARLSLRGPVHLAPCGQHLPAPDPATPAAPTTPEAAAPEPGPRIVCVGRLVPQKRVDRLVRCVPPLRAEFPGLRLHIVGDGETRPELEKLAAELGITDAVVFHGRVTHEERDRLVASAAITATASMGEGWGLSVMEAAALGVPAVAYAVPGLRDTIRPGDTGWLAAPGEDLTDTLATALRAVNTPHRAEEWAHRCRRWAARYGWDATAGHLLAPLTAERDRLLHLTAHHRSVTDASALVTLPAALLATADLSSLRATDLLDTSGPDAALLLVGADEHDAETVLARIGVPAGQLGTHAAVRDDATADLRVRDGVTAGRGIRDDEIVDRGVRDGATADHGVRDDAIADLGVRDGVTADHGVRDDASADVGVRDGATADVGVRDDATADVREAREAAFDAPDRAGRDGLVAIRLARHSDALGWRQHPPARGATLQDRTDGRPASVQPASPPVPPPASHRAPTARSGPGAAIVRMRQPAALVGLFALALALRLCFVQRSYDLFIDEITYATVGRNLATGHGLTLYGHLFALHPPAFFALLAAVLRVTGQHGDILRLVMDLRPVDAVAGSLTVVAVTALLRRTVRTPIALVAGLLLACDPFLNRFDSRLMLEAPATAAASIGMLILARTPATARARVGTAVGAGLMFAVSITTKELYALVTFAPLVLLAFAGRGPVRRMRLIAAATTVAGYAVYVAVTAACGEWSAWWTQKSAGVARAVGTRQITGFHQAGAAPAAGFSARLVADLGQFGVSYTVIVVGAAATVWLLVRRVRRPWVFADAPVRSVITAWAAGALAFLLYAGAFGTLEEQMFYPLVVTSLTALALAVDLVLPVGRSDGGRVAAGRVHTGAVHTGAVHTGHADPGRTGAGHGARSRRRAPRAVVAAVVVAALALAVDGGVWAVVHTRRDDTYRRTIAWTSTHIPEGSTVDVTEGSAQFLMHGVHLGTWGTVGALDRNHAEYLLMSTQLVDQGYSRIDPALLGQLKRRGRLLHAESGPTTGQLRVYDVRPIVAATSVHDAKGGTR</sequence>
<feature type="transmembrane region" description="Helical" evidence="4">
    <location>
        <begin position="948"/>
        <end position="972"/>
    </location>
</feature>
<feature type="transmembrane region" description="Helical" evidence="4">
    <location>
        <begin position="978"/>
        <end position="998"/>
    </location>
</feature>
<dbReference type="CDD" id="cd03801">
    <property type="entry name" value="GT4_PimA-like"/>
    <property type="match status" value="1"/>
</dbReference>
<protein>
    <submittedName>
        <fullName evidence="8">Glycosyltransferase</fullName>
        <ecNumber evidence="8">2.4.-.-</ecNumber>
    </submittedName>
</protein>
<dbReference type="Pfam" id="PF13439">
    <property type="entry name" value="Glyco_transf_4"/>
    <property type="match status" value="1"/>
</dbReference>
<dbReference type="GO" id="GO:0016758">
    <property type="term" value="F:hexosyltransferase activity"/>
    <property type="evidence" value="ECO:0007669"/>
    <property type="project" value="TreeGrafter"/>
</dbReference>
<feature type="transmembrane region" description="Helical" evidence="4">
    <location>
        <begin position="777"/>
        <end position="794"/>
    </location>
</feature>
<keyword evidence="4" id="KW-0472">Membrane</keyword>
<name>A0AA90KBU3_9ACTN</name>
<keyword evidence="4" id="KW-1133">Transmembrane helix</keyword>
<evidence type="ECO:0000313" key="8">
    <source>
        <dbReference type="EMBL" id="MDI5973782.1"/>
    </source>
</evidence>
<dbReference type="Pfam" id="PF13231">
    <property type="entry name" value="PMT_2"/>
    <property type="match status" value="1"/>
</dbReference>
<keyword evidence="2 8" id="KW-0808">Transferase</keyword>
<dbReference type="Gene3D" id="3.40.50.2000">
    <property type="entry name" value="Glycogen Phosphorylase B"/>
    <property type="match status" value="2"/>
</dbReference>
<evidence type="ECO:0000256" key="4">
    <source>
        <dbReference type="SAM" id="Phobius"/>
    </source>
</evidence>
<reference evidence="8" key="1">
    <citation type="submission" date="2023-05" db="EMBL/GenBank/DDBJ databases">
        <title>Streptantibioticus silvisoli sp. nov., acidotolerant actinomycetes 1 from pine litter.</title>
        <authorList>
            <person name="Swiecimska M."/>
            <person name="Golinska P."/>
            <person name="Sangal V."/>
            <person name="Wachnowicz B."/>
            <person name="Goodfellow M."/>
        </authorList>
    </citation>
    <scope>NUCLEOTIDE SEQUENCE</scope>
    <source>
        <strain evidence="8">SL13</strain>
    </source>
</reference>
<evidence type="ECO:0000259" key="7">
    <source>
        <dbReference type="Pfam" id="PF13439"/>
    </source>
</evidence>
<evidence type="ECO:0000256" key="2">
    <source>
        <dbReference type="ARBA" id="ARBA00022679"/>
    </source>
</evidence>
<dbReference type="Pfam" id="PF00534">
    <property type="entry name" value="Glycos_transf_1"/>
    <property type="match status" value="1"/>
</dbReference>
<feature type="transmembrane region" description="Helical" evidence="4">
    <location>
        <begin position="825"/>
        <end position="844"/>
    </location>
</feature>
<dbReference type="InterPro" id="IPR050194">
    <property type="entry name" value="Glycosyltransferase_grp1"/>
</dbReference>
<dbReference type="AlphaFoldDB" id="A0AA90KBU3"/>
<feature type="compositionally biased region" description="Low complexity" evidence="3">
    <location>
        <begin position="201"/>
        <end position="211"/>
    </location>
</feature>
<feature type="transmembrane region" description="Helical" evidence="4">
    <location>
        <begin position="647"/>
        <end position="664"/>
    </location>
</feature>
<evidence type="ECO:0000256" key="1">
    <source>
        <dbReference type="ARBA" id="ARBA00022676"/>
    </source>
</evidence>
<dbReference type="InterPro" id="IPR038731">
    <property type="entry name" value="RgtA/B/C-like"/>
</dbReference>
<gene>
    <name evidence="8" type="ORF">POF50_031335</name>
</gene>
<dbReference type="PANTHER" id="PTHR45947:SF3">
    <property type="entry name" value="SULFOQUINOVOSYL TRANSFERASE SQD2"/>
    <property type="match status" value="1"/>
</dbReference>
<organism evidence="8">
    <name type="scientific">Streptantibioticus silvisoli</name>
    <dbReference type="NCBI Taxonomy" id="2705255"/>
    <lineage>
        <taxon>Bacteria</taxon>
        <taxon>Bacillati</taxon>
        <taxon>Actinomycetota</taxon>
        <taxon>Actinomycetes</taxon>
        <taxon>Kitasatosporales</taxon>
        <taxon>Streptomycetaceae</taxon>
        <taxon>Streptantibioticus</taxon>
    </lineage>
</organism>
<dbReference type="InterPro" id="IPR001296">
    <property type="entry name" value="Glyco_trans_1"/>
</dbReference>
<comment type="caution">
    <text evidence="8">The sequence shown here is derived from an EMBL/GenBank/DDBJ whole genome shotgun (WGS) entry which is preliminary data.</text>
</comment>
<dbReference type="PANTHER" id="PTHR45947">
    <property type="entry name" value="SULFOQUINOVOSYL TRANSFERASE SQD2"/>
    <property type="match status" value="1"/>
</dbReference>
<feature type="transmembrane region" description="Helical" evidence="4">
    <location>
        <begin position="1048"/>
        <end position="1070"/>
    </location>
</feature>
<dbReference type="RefSeq" id="WP_271315392.1">
    <property type="nucleotide sequence ID" value="NZ_JABXJJ020000052.1"/>
</dbReference>
<keyword evidence="1 8" id="KW-0328">Glycosyltransferase</keyword>
<dbReference type="GO" id="GO:1901137">
    <property type="term" value="P:carbohydrate derivative biosynthetic process"/>
    <property type="evidence" value="ECO:0007669"/>
    <property type="project" value="UniProtKB-ARBA"/>
</dbReference>
<evidence type="ECO:0000259" key="6">
    <source>
        <dbReference type="Pfam" id="PF13231"/>
    </source>
</evidence>
<dbReference type="SUPFAM" id="SSF53756">
    <property type="entry name" value="UDP-Glycosyltransferase/glycogen phosphorylase"/>
    <property type="match status" value="1"/>
</dbReference>
<keyword evidence="4" id="KW-0812">Transmembrane</keyword>
<proteinExistence type="predicted"/>
<feature type="domain" description="Glycosyl transferase family 1" evidence="5">
    <location>
        <begin position="209"/>
        <end position="363"/>
    </location>
</feature>
<feature type="domain" description="Glycosyltransferase subfamily 4-like N-terminal" evidence="7">
    <location>
        <begin position="32"/>
        <end position="189"/>
    </location>
</feature>
<feature type="transmembrane region" description="Helical" evidence="4">
    <location>
        <begin position="729"/>
        <end position="748"/>
    </location>
</feature>
<feature type="transmembrane region" description="Helical" evidence="4">
    <location>
        <begin position="856"/>
        <end position="875"/>
    </location>
</feature>
<feature type="transmembrane region" description="Helical" evidence="4">
    <location>
        <begin position="917"/>
        <end position="936"/>
    </location>
</feature>
<dbReference type="InterPro" id="IPR028098">
    <property type="entry name" value="Glyco_trans_4-like_N"/>
</dbReference>
<evidence type="ECO:0000259" key="5">
    <source>
        <dbReference type="Pfam" id="PF00534"/>
    </source>
</evidence>
<feature type="region of interest" description="Disordered" evidence="3">
    <location>
        <begin position="188"/>
        <end position="213"/>
    </location>
</feature>
<feature type="region of interest" description="Disordered" evidence="3">
    <location>
        <begin position="592"/>
        <end position="637"/>
    </location>
</feature>
<dbReference type="EMBL" id="JABXJJ020000052">
    <property type="protein sequence ID" value="MDI5973782.1"/>
    <property type="molecule type" value="Genomic_DNA"/>
</dbReference>
<evidence type="ECO:0000256" key="3">
    <source>
        <dbReference type="SAM" id="MobiDB-lite"/>
    </source>
</evidence>
<feature type="region of interest" description="Disordered" evidence="3">
    <location>
        <begin position="1021"/>
        <end position="1041"/>
    </location>
</feature>
<feature type="transmembrane region" description="Helical" evidence="4">
    <location>
        <begin position="693"/>
        <end position="717"/>
    </location>
</feature>
<dbReference type="EC" id="2.4.-.-" evidence="8"/>
<accession>A0AA90KBU3</accession>